<dbReference type="AlphaFoldDB" id="A0A2W7MST4"/>
<keyword evidence="3" id="KW-1185">Reference proteome</keyword>
<dbReference type="Gene3D" id="2.170.120.30">
    <property type="match status" value="2"/>
</dbReference>
<dbReference type="PANTHER" id="PTHR37804:SF1">
    <property type="entry name" value="CDAA REGULATORY PROTEIN CDAR"/>
    <property type="match status" value="1"/>
</dbReference>
<dbReference type="Gene3D" id="2.170.120.40">
    <property type="entry name" value="YbbR-like domain"/>
    <property type="match status" value="1"/>
</dbReference>
<feature type="transmembrane region" description="Helical" evidence="1">
    <location>
        <begin position="21"/>
        <end position="40"/>
    </location>
</feature>
<protein>
    <recommendedName>
        <fullName evidence="4">YbbR-like protein</fullName>
    </recommendedName>
</protein>
<evidence type="ECO:0008006" key="4">
    <source>
        <dbReference type="Google" id="ProtNLM"/>
    </source>
</evidence>
<keyword evidence="1" id="KW-0812">Transmembrane</keyword>
<keyword evidence="1" id="KW-1133">Transmembrane helix</keyword>
<dbReference type="PANTHER" id="PTHR37804">
    <property type="entry name" value="CDAA REGULATORY PROTEIN CDAR"/>
    <property type="match status" value="1"/>
</dbReference>
<accession>A0A2W7MST4</accession>
<gene>
    <name evidence="2" type="ORF">LX69_03241</name>
</gene>
<sequence>MTTLRRIWLLILRLSGEDRRVVVFIVFLMLSSGFWLINALRSEYVSTISYPVLFINLPSDKVVSSEVPASIDLKIRGTGFSLLRYHWAEQLYPYAFDVTKMRRVFDGTLKGAYLVTRDYTHRLSDQLSSDIELVEMTPDTIYISFYDKMTRKVPVRFKGDITFVSQYNQTGEVQFMPDSVSVTGPEYLVDTLNAVNTEYRRFEQIADTIRQSVSLVQMPNVMLSNNNVNVMVPVEAFTEAAVDVPIVVRGVADKMVIKTFPAEVRVSYRVGISRFESVSSQHFLAVVDAAGFDSGNQVRLKVKLEGAPDFVYSVDYFPLFVDYLIERSE</sequence>
<evidence type="ECO:0000313" key="2">
    <source>
        <dbReference type="EMBL" id="PZX10920.1"/>
    </source>
</evidence>
<reference evidence="2 3" key="1">
    <citation type="submission" date="2018-06" db="EMBL/GenBank/DDBJ databases">
        <title>Genomic Encyclopedia of Archaeal and Bacterial Type Strains, Phase II (KMG-II): from individual species to whole genera.</title>
        <authorList>
            <person name="Goeker M."/>
        </authorList>
    </citation>
    <scope>NUCLEOTIDE SEQUENCE [LARGE SCALE GENOMIC DNA]</scope>
    <source>
        <strain evidence="2 3">DSM 6779</strain>
    </source>
</reference>
<keyword evidence="1" id="KW-0472">Membrane</keyword>
<evidence type="ECO:0000256" key="1">
    <source>
        <dbReference type="SAM" id="Phobius"/>
    </source>
</evidence>
<evidence type="ECO:0000313" key="3">
    <source>
        <dbReference type="Proteomes" id="UP000249239"/>
    </source>
</evidence>
<dbReference type="InterPro" id="IPR053154">
    <property type="entry name" value="c-di-AMP_regulator"/>
</dbReference>
<dbReference type="EMBL" id="QKZK01000045">
    <property type="protein sequence ID" value="PZX10920.1"/>
    <property type="molecule type" value="Genomic_DNA"/>
</dbReference>
<comment type="caution">
    <text evidence="2">The sequence shown here is derived from an EMBL/GenBank/DDBJ whole genome shotgun (WGS) entry which is preliminary data.</text>
</comment>
<dbReference type="Proteomes" id="UP000249239">
    <property type="component" value="Unassembled WGS sequence"/>
</dbReference>
<organism evidence="2 3">
    <name type="scientific">Breznakibacter xylanolyticus</name>
    <dbReference type="NCBI Taxonomy" id="990"/>
    <lineage>
        <taxon>Bacteria</taxon>
        <taxon>Pseudomonadati</taxon>
        <taxon>Bacteroidota</taxon>
        <taxon>Bacteroidia</taxon>
        <taxon>Marinilabiliales</taxon>
        <taxon>Marinilabiliaceae</taxon>
        <taxon>Breznakibacter</taxon>
    </lineage>
</organism>
<proteinExistence type="predicted"/>
<name>A0A2W7MST4_9BACT</name>